<evidence type="ECO:0000313" key="2">
    <source>
        <dbReference type="Proteomes" id="UP001227268"/>
    </source>
</evidence>
<reference evidence="1" key="1">
    <citation type="submission" date="2023-04" db="EMBL/GenBank/DDBJ databases">
        <title>Draft Genome sequencing of Naganishia species isolated from polar environments using Oxford Nanopore Technology.</title>
        <authorList>
            <person name="Leo P."/>
            <person name="Venkateswaran K."/>
        </authorList>
    </citation>
    <scope>NUCLEOTIDE SEQUENCE</scope>
    <source>
        <strain evidence="1">MNA-CCFEE 5423</strain>
    </source>
</reference>
<accession>A0ACC2VU99</accession>
<proteinExistence type="predicted"/>
<gene>
    <name evidence="1" type="ORF">QFC21_002970</name>
</gene>
<evidence type="ECO:0000313" key="1">
    <source>
        <dbReference type="EMBL" id="KAJ9102569.1"/>
    </source>
</evidence>
<keyword evidence="2" id="KW-1185">Reference proteome</keyword>
<name>A0ACC2VU99_9TREE</name>
<protein>
    <submittedName>
        <fullName evidence="1">Uncharacterized protein</fullName>
    </submittedName>
</protein>
<dbReference type="Proteomes" id="UP001227268">
    <property type="component" value="Unassembled WGS sequence"/>
</dbReference>
<comment type="caution">
    <text evidence="1">The sequence shown here is derived from an EMBL/GenBank/DDBJ whole genome shotgun (WGS) entry which is preliminary data.</text>
</comment>
<dbReference type="EMBL" id="JASBWT010000008">
    <property type="protein sequence ID" value="KAJ9102569.1"/>
    <property type="molecule type" value="Genomic_DNA"/>
</dbReference>
<sequence length="1425" mass="155227">MFWRYGFDTTSSLDTLLNRVDLNDNDGYDDQSSGGGGAMEDGQSSAGTGTGSGAPPTVEELLEEQELLNELKVKNPKYVVGPVTLGFVSMSTSLTTARYPRLVKVLSSKDSIRSLLSWSIYGIDDLEAKTAEEWQNAQLEADARGRERKASENTQDLEMAHSARENGDVTMSGPADGHSPHHESEQQDDTAKPISYSRIHLPEIIPRLTTHTVIPTDAEGEAKRQRFSQIATEVLCADVWEIQSKLASDLPGFLRPFWEAALGYGTPEVVREVDDLDDALSEEEKRKRRERFAVVQQIYEARHVSRPSSSTSGSPDEDDKRREILRNNFARVNNTLLAHHGAAVFAFVQTLPDVLARVLDRIESTAMQDLVLKMVCLEEQGVHGVIAWLASERLIQQLYRRLSPFVNATTHTVIYELVKTIVALSSSGAGPGVGGFNPDGGNGQDQNAQAGQLQQQVITSPTDANSQISTHQVGGATGEGAAEEISGSGQRNNQLIRDMVRKENVDLLIKYMFDTVTASEDDQSDDTLPEQDGKRLPHPSVTDEMDTASSPTAYSFDPYDTPRLPSHSSINSSFCNIINVFIELIRKNNSDFAEPHLFHTMRNRLIGMKQRAVEERAQQREGEKDKQVQDGETAPAVVPTAEELDEIDRGAMETVMAEISARMGIVHLGSLMEALSDKVDKLQDMVENPKSLYWSRTPSVPRPLTQERFRIMELYAELLHCSNMSILNRQHGEGPVYSSGGCLEGGLEALEKLGSALEGELEHAGNGKNEDDEIEGHVQKAKELPVSLCGSTTHSRPASDNGDREDSDDAQINGGFASLGTQAMSTSSENGPPAAPPPPSQADVARLRDVMVQHPRRGALGQAPSTAPDSEAAAVASNVAVASTAVSSVKDETMEDLVEQNEGVKQGSTEQQATGFADNDVLPVGGKLKQLLIRHHAMRSVNLFFEYPLHNFLHNVVYDIIQQILNGHNAGGFNRELIIDLFNEARLVRRILDANQHDTTSSTRHIRPGYMGHLLLIGEEVEKFLDQCPADLYLIIKDSFDRSEWDTYVNEMKQDKIRDSQPLGGTRPQHTLTQDEESDSSDEDTGELSGALAGQPLTRAMSSGEAFKSSFGYGTETGDNDPNKGDQFSRYFMRETHSNSLAFSDDDSDDSSSESPRVAAKSGGNPRRLSEGFDDAFSPETRLHDVDDDDAWGEFTSASGPSSSGEAEDPFGDSFAAPPPPLSSRNFFSSSKTPFTSADFAEQALKKQLSDERNNNNNNTWTGSDEQSSPIEVPDGVMGDDSFESAAQFLAANWSIPGGDVGENLPPTMGSISVAIETPASRRRSSVGSASSGSTVSPSSSPDNRGMHPAAKIGRRNSRHQYISPPDASLINATSEDARLGPGVSPDTHVRPDGLLEREVNGQKVTAAQDDISLAATHHIRKASR</sequence>
<organism evidence="1 2">
    <name type="scientific">Naganishia friedmannii</name>
    <dbReference type="NCBI Taxonomy" id="89922"/>
    <lineage>
        <taxon>Eukaryota</taxon>
        <taxon>Fungi</taxon>
        <taxon>Dikarya</taxon>
        <taxon>Basidiomycota</taxon>
        <taxon>Agaricomycotina</taxon>
        <taxon>Tremellomycetes</taxon>
        <taxon>Filobasidiales</taxon>
        <taxon>Filobasidiaceae</taxon>
        <taxon>Naganishia</taxon>
    </lineage>
</organism>